<evidence type="ECO:0000313" key="1">
    <source>
        <dbReference type="EMBL" id="EYB97224.1"/>
    </source>
</evidence>
<keyword evidence="2" id="KW-1185">Reference proteome</keyword>
<name>A0A016T3Q8_9BILA</name>
<dbReference type="EMBL" id="JARK01001478">
    <property type="protein sequence ID" value="EYB97224.1"/>
    <property type="molecule type" value="Genomic_DNA"/>
</dbReference>
<accession>A0A016T3Q8</accession>
<reference evidence="2" key="1">
    <citation type="journal article" date="2015" name="Nat. Genet.">
        <title>The genome and transcriptome of the zoonotic hookworm Ancylostoma ceylanicum identify infection-specific gene families.</title>
        <authorList>
            <person name="Schwarz E.M."/>
            <person name="Hu Y."/>
            <person name="Antoshechkin I."/>
            <person name="Miller M.M."/>
            <person name="Sternberg P.W."/>
            <person name="Aroian R.V."/>
        </authorList>
    </citation>
    <scope>NUCLEOTIDE SEQUENCE</scope>
    <source>
        <strain evidence="2">HY135</strain>
    </source>
</reference>
<protein>
    <recommendedName>
        <fullName evidence="3">Endonuclease/exonuclease/phosphatase domain-containing protein</fullName>
    </recommendedName>
</protein>
<evidence type="ECO:0008006" key="3">
    <source>
        <dbReference type="Google" id="ProtNLM"/>
    </source>
</evidence>
<sequence>MSVCTPQCGCPEADKKTFYDGLDEAIRAAPESDYLTIGGDFNGHVGQDRKGFETVHGGRINNKDKVVGVDQSHHEGCATRSTSSEHRRGVECVCALYIDLQGASDEPSQCFILPDSSGTNLPTSEGWTAWLAAGTIEP</sequence>
<dbReference type="OrthoDB" id="5849054at2759"/>
<comment type="caution">
    <text evidence="1">The sequence shown here is derived from an EMBL/GenBank/DDBJ whole genome shotgun (WGS) entry which is preliminary data.</text>
</comment>
<dbReference type="AlphaFoldDB" id="A0A016T3Q8"/>
<organism evidence="1 2">
    <name type="scientific">Ancylostoma ceylanicum</name>
    <dbReference type="NCBI Taxonomy" id="53326"/>
    <lineage>
        <taxon>Eukaryota</taxon>
        <taxon>Metazoa</taxon>
        <taxon>Ecdysozoa</taxon>
        <taxon>Nematoda</taxon>
        <taxon>Chromadorea</taxon>
        <taxon>Rhabditida</taxon>
        <taxon>Rhabditina</taxon>
        <taxon>Rhabditomorpha</taxon>
        <taxon>Strongyloidea</taxon>
        <taxon>Ancylostomatidae</taxon>
        <taxon>Ancylostomatinae</taxon>
        <taxon>Ancylostoma</taxon>
    </lineage>
</organism>
<dbReference type="Proteomes" id="UP000024635">
    <property type="component" value="Unassembled WGS sequence"/>
</dbReference>
<evidence type="ECO:0000313" key="2">
    <source>
        <dbReference type="Proteomes" id="UP000024635"/>
    </source>
</evidence>
<gene>
    <name evidence="1" type="primary">Acey_s0142.g2307</name>
    <name evidence="1" type="ORF">Y032_0142g2307</name>
</gene>
<proteinExistence type="predicted"/>